<comment type="caution">
    <text evidence="7">The sequence shown here is derived from an EMBL/GenBank/DDBJ whole genome shotgun (WGS) entry which is preliminary data.</text>
</comment>
<evidence type="ECO:0000256" key="2">
    <source>
        <dbReference type="ARBA" id="ARBA00022475"/>
    </source>
</evidence>
<keyword evidence="4 6" id="KW-1133">Transmembrane helix</keyword>
<keyword evidence="3 6" id="KW-0812">Transmembrane</keyword>
<keyword evidence="2" id="KW-1003">Cell membrane</keyword>
<evidence type="ECO:0000256" key="1">
    <source>
        <dbReference type="ARBA" id="ARBA00004651"/>
    </source>
</evidence>
<dbReference type="EMBL" id="QKMR01000007">
    <property type="protein sequence ID" value="PYG88170.1"/>
    <property type="molecule type" value="Genomic_DNA"/>
</dbReference>
<dbReference type="GO" id="GO:0005886">
    <property type="term" value="C:plasma membrane"/>
    <property type="evidence" value="ECO:0007669"/>
    <property type="project" value="UniProtKB-SubCell"/>
</dbReference>
<gene>
    <name evidence="7" type="ORF">LY28_01501</name>
</gene>
<evidence type="ECO:0000256" key="6">
    <source>
        <dbReference type="SAM" id="Phobius"/>
    </source>
</evidence>
<name>A0A318XZ22_9FIRM</name>
<accession>A0A318XZ22</accession>
<evidence type="ECO:0000256" key="3">
    <source>
        <dbReference type="ARBA" id="ARBA00022692"/>
    </source>
</evidence>
<dbReference type="CDD" id="cd06579">
    <property type="entry name" value="TM_PBP1_transp_AraH_like"/>
    <property type="match status" value="1"/>
</dbReference>
<dbReference type="Pfam" id="PF02653">
    <property type="entry name" value="BPD_transp_2"/>
    <property type="match status" value="1"/>
</dbReference>
<dbReference type="PANTHER" id="PTHR32196">
    <property type="entry name" value="ABC TRANSPORTER PERMEASE PROTEIN YPHD-RELATED-RELATED"/>
    <property type="match status" value="1"/>
</dbReference>
<keyword evidence="8" id="KW-1185">Reference proteome</keyword>
<organism evidence="7 8">
    <name type="scientific">Ruminiclostridium sufflavum DSM 19573</name>
    <dbReference type="NCBI Taxonomy" id="1121337"/>
    <lineage>
        <taxon>Bacteria</taxon>
        <taxon>Bacillati</taxon>
        <taxon>Bacillota</taxon>
        <taxon>Clostridia</taxon>
        <taxon>Eubacteriales</taxon>
        <taxon>Oscillospiraceae</taxon>
        <taxon>Ruminiclostridium</taxon>
    </lineage>
</organism>
<feature type="transmembrane region" description="Helical" evidence="6">
    <location>
        <begin position="98"/>
        <end position="121"/>
    </location>
</feature>
<dbReference type="Proteomes" id="UP000248132">
    <property type="component" value="Unassembled WGS sequence"/>
</dbReference>
<dbReference type="AlphaFoldDB" id="A0A318XZ22"/>
<evidence type="ECO:0000256" key="4">
    <source>
        <dbReference type="ARBA" id="ARBA00022989"/>
    </source>
</evidence>
<comment type="subcellular location">
    <subcellularLocation>
        <location evidence="1">Cell membrane</location>
        <topology evidence="1">Multi-pass membrane protein</topology>
    </subcellularLocation>
</comment>
<evidence type="ECO:0000313" key="8">
    <source>
        <dbReference type="Proteomes" id="UP000248132"/>
    </source>
</evidence>
<dbReference type="RefSeq" id="WP_110461556.1">
    <property type="nucleotide sequence ID" value="NZ_QKMR01000007.1"/>
</dbReference>
<feature type="transmembrane region" description="Helical" evidence="6">
    <location>
        <begin position="22"/>
        <end position="43"/>
    </location>
</feature>
<evidence type="ECO:0000256" key="5">
    <source>
        <dbReference type="ARBA" id="ARBA00023136"/>
    </source>
</evidence>
<dbReference type="GO" id="GO:0022857">
    <property type="term" value="F:transmembrane transporter activity"/>
    <property type="evidence" value="ECO:0007669"/>
    <property type="project" value="InterPro"/>
</dbReference>
<evidence type="ECO:0000313" key="7">
    <source>
        <dbReference type="EMBL" id="PYG88170.1"/>
    </source>
</evidence>
<keyword evidence="5 6" id="KW-0472">Membrane</keyword>
<protein>
    <submittedName>
        <fullName evidence="7">Inositol transport system permease protein</fullName>
    </submittedName>
</protein>
<feature type="transmembrane region" description="Helical" evidence="6">
    <location>
        <begin position="257"/>
        <end position="285"/>
    </location>
</feature>
<dbReference type="OrthoDB" id="9813906at2"/>
<proteinExistence type="predicted"/>
<sequence length="327" mass="34448">MKSDEKAAATKISVIETIIKKYGIYLVLLVMIIISAIISPNFFDSKNLLNIARQISVTTIIAFGQTLLIICGMIDLSSGSVVALSGVLGVSVYMATGSLLFAILVGILIGAVTGIISGFFVTKYKMPPFIVTMAMQLVARGAVYLYTGGQPIYQIGDFKKLGQGSIGFMPIPVFFMILVAVCSWVILNRMRLGRYLYAIGGNEDASRASGIHVGSVKILAFVISGVFAGVAGVLLMGRLNAGLPQAGINYEFDAITAAIIGGTSFTGGIGTAAGTLVGAFIMGILNNILNLMNVQSYVQQILKGVIIVAAVAIDISTKTRKSKPVKM</sequence>
<feature type="transmembrane region" description="Helical" evidence="6">
    <location>
        <begin position="216"/>
        <end position="237"/>
    </location>
</feature>
<feature type="transmembrane region" description="Helical" evidence="6">
    <location>
        <begin position="128"/>
        <end position="146"/>
    </location>
</feature>
<feature type="transmembrane region" description="Helical" evidence="6">
    <location>
        <begin position="55"/>
        <end position="78"/>
    </location>
</feature>
<dbReference type="InterPro" id="IPR001851">
    <property type="entry name" value="ABC_transp_permease"/>
</dbReference>
<feature type="transmembrane region" description="Helical" evidence="6">
    <location>
        <begin position="166"/>
        <end position="187"/>
    </location>
</feature>
<reference evidence="7 8" key="1">
    <citation type="submission" date="2018-06" db="EMBL/GenBank/DDBJ databases">
        <title>Genomic Encyclopedia of Type Strains, Phase I: the one thousand microbial genomes (KMG-I) project.</title>
        <authorList>
            <person name="Kyrpides N."/>
        </authorList>
    </citation>
    <scope>NUCLEOTIDE SEQUENCE [LARGE SCALE GENOMIC DNA]</scope>
    <source>
        <strain evidence="7 8">DSM 19573</strain>
    </source>
</reference>